<dbReference type="InterPro" id="IPR051207">
    <property type="entry name" value="ComplexI_NDUFA9_subunit"/>
</dbReference>
<evidence type="ECO:0000313" key="3">
    <source>
        <dbReference type="Proteomes" id="UP001438707"/>
    </source>
</evidence>
<dbReference type="Pfam" id="PF01370">
    <property type="entry name" value="Epimerase"/>
    <property type="match status" value="1"/>
</dbReference>
<dbReference type="PANTHER" id="PTHR12126">
    <property type="entry name" value="NADH-UBIQUINONE OXIDOREDUCTASE 39 KDA SUBUNIT-RELATED"/>
    <property type="match status" value="1"/>
</dbReference>
<evidence type="ECO:0000313" key="2">
    <source>
        <dbReference type="EMBL" id="KAK9841575.1"/>
    </source>
</evidence>
<accession>A0AAW1S594</accession>
<dbReference type="EMBL" id="JALJOS010000003">
    <property type="protein sequence ID" value="KAK9841575.1"/>
    <property type="molecule type" value="Genomic_DNA"/>
</dbReference>
<reference evidence="2 3" key="1">
    <citation type="journal article" date="2024" name="Nat. Commun.">
        <title>Phylogenomics reveals the evolutionary origins of lichenization in chlorophyte algae.</title>
        <authorList>
            <person name="Puginier C."/>
            <person name="Libourel C."/>
            <person name="Otte J."/>
            <person name="Skaloud P."/>
            <person name="Haon M."/>
            <person name="Grisel S."/>
            <person name="Petersen M."/>
            <person name="Berrin J.G."/>
            <person name="Delaux P.M."/>
            <person name="Dal Grande F."/>
            <person name="Keller J."/>
        </authorList>
    </citation>
    <scope>NUCLEOTIDE SEQUENCE [LARGE SCALE GENOMIC DNA]</scope>
    <source>
        <strain evidence="2 3">SAG 2145</strain>
    </source>
</reference>
<feature type="domain" description="NAD-dependent epimerase/dehydratase" evidence="1">
    <location>
        <begin position="69"/>
        <end position="273"/>
    </location>
</feature>
<dbReference type="Gene3D" id="3.40.50.720">
    <property type="entry name" value="NAD(P)-binding Rossmann-like Domain"/>
    <property type="match status" value="1"/>
</dbReference>
<dbReference type="GO" id="GO:0044877">
    <property type="term" value="F:protein-containing complex binding"/>
    <property type="evidence" value="ECO:0007669"/>
    <property type="project" value="TreeGrafter"/>
</dbReference>
<comment type="caution">
    <text evidence="2">The sequence shown here is derived from an EMBL/GenBank/DDBJ whole genome shotgun (WGS) entry which is preliminary data.</text>
</comment>
<protein>
    <recommendedName>
        <fullName evidence="1">NAD-dependent epimerase/dehydratase domain-containing protein</fullName>
    </recommendedName>
</protein>
<dbReference type="InterPro" id="IPR001509">
    <property type="entry name" value="Epimerase_deHydtase"/>
</dbReference>
<keyword evidence="3" id="KW-1185">Reference proteome</keyword>
<name>A0AAW1S594_9CHLO</name>
<dbReference type="AlphaFoldDB" id="A0AAW1S594"/>
<dbReference type="CDD" id="cd05271">
    <property type="entry name" value="NDUFA9_like_SDR_a"/>
    <property type="match status" value="1"/>
</dbReference>
<organism evidence="2 3">
    <name type="scientific">Apatococcus lobatus</name>
    <dbReference type="NCBI Taxonomy" id="904363"/>
    <lineage>
        <taxon>Eukaryota</taxon>
        <taxon>Viridiplantae</taxon>
        <taxon>Chlorophyta</taxon>
        <taxon>core chlorophytes</taxon>
        <taxon>Trebouxiophyceae</taxon>
        <taxon>Chlorellales</taxon>
        <taxon>Chlorellaceae</taxon>
        <taxon>Apatococcus</taxon>
    </lineage>
</organism>
<sequence>MLRSLRTSGSIKALTTTILQDCSRESLWQAPAAAALCQQQRNLEGLALINKGTKAGPGGRSSISGVTATIFGCSGFLGRYLTNYLARAGSQCVVPHRADEVNVQYLKQMGDLGMIVQLKDFDMRSDEAVREAISRSNVVVNCLGADKETMNFSYEEVHVDFAERIARACADSDVLERLLHVSCLAASPGAPSRRLTTKAEGDRIIREIYPKATIFKAAHMTGVEDRLLNNFANLAKKLPFMPLVDGGHTLYQPTYVRDVTEAMMNSLKTPNAVGQTYHLAGPETYTIQQLMQLTLETIREPYHEVYVPRAIAKAITAPREYIYKKLPVPVNYMFTSDWVDELQVDATLPQQEGLLTYKDLNVLPRRIDEGVAIEHIRYYRVGGYDLGTTGTGQAQQSGGAGFGGQSF</sequence>
<dbReference type="SUPFAM" id="SSF51735">
    <property type="entry name" value="NAD(P)-binding Rossmann-fold domains"/>
    <property type="match status" value="1"/>
</dbReference>
<proteinExistence type="predicted"/>
<dbReference type="Proteomes" id="UP001438707">
    <property type="component" value="Unassembled WGS sequence"/>
</dbReference>
<gene>
    <name evidence="2" type="ORF">WJX74_008180</name>
</gene>
<dbReference type="PANTHER" id="PTHR12126:SF11">
    <property type="entry name" value="NADH DEHYDROGENASE [UBIQUINONE] 1 ALPHA SUBCOMPLEX SUBUNIT 9, MITOCHONDRIAL"/>
    <property type="match status" value="1"/>
</dbReference>
<dbReference type="GO" id="GO:0005739">
    <property type="term" value="C:mitochondrion"/>
    <property type="evidence" value="ECO:0007669"/>
    <property type="project" value="TreeGrafter"/>
</dbReference>
<evidence type="ECO:0000259" key="1">
    <source>
        <dbReference type="Pfam" id="PF01370"/>
    </source>
</evidence>
<dbReference type="InterPro" id="IPR036291">
    <property type="entry name" value="NAD(P)-bd_dom_sf"/>
</dbReference>